<evidence type="ECO:0000313" key="2">
    <source>
        <dbReference type="EMBL" id="KCV72859.1"/>
    </source>
</evidence>
<dbReference type="EMBL" id="KB932201">
    <property type="protein sequence ID" value="KCV72859.1"/>
    <property type="molecule type" value="Genomic_DNA"/>
</dbReference>
<dbReference type="AlphaFoldDB" id="A0A058ZER1"/>
<proteinExistence type="predicted"/>
<gene>
    <name evidence="2" type="ORF">H696_00432</name>
</gene>
<keyword evidence="1" id="KW-0732">Signal</keyword>
<accession>A0A058ZER1</accession>
<feature type="chain" id="PRO_5001572035" evidence="1">
    <location>
        <begin position="21"/>
        <end position="291"/>
    </location>
</feature>
<reference evidence="2" key="1">
    <citation type="submission" date="2013-04" db="EMBL/GenBank/DDBJ databases">
        <title>The Genome Sequence of Fonticula alba ATCC 38817.</title>
        <authorList>
            <consortium name="The Broad Institute Genomics Platform"/>
            <person name="Russ C."/>
            <person name="Cuomo C."/>
            <person name="Burger G."/>
            <person name="Gray M.W."/>
            <person name="Holland P.W.H."/>
            <person name="King N."/>
            <person name="Lang F.B.F."/>
            <person name="Roger A.J."/>
            <person name="Ruiz-Trillo I."/>
            <person name="Brown M."/>
            <person name="Walker B."/>
            <person name="Young S."/>
            <person name="Zeng Q."/>
            <person name="Gargeya S."/>
            <person name="Fitzgerald M."/>
            <person name="Haas B."/>
            <person name="Abouelleil A."/>
            <person name="Allen A.W."/>
            <person name="Alvarado L."/>
            <person name="Arachchi H.M."/>
            <person name="Berlin A.M."/>
            <person name="Chapman S.B."/>
            <person name="Gainer-Dewar J."/>
            <person name="Goldberg J."/>
            <person name="Griggs A."/>
            <person name="Gujja S."/>
            <person name="Hansen M."/>
            <person name="Howarth C."/>
            <person name="Imamovic A."/>
            <person name="Ireland A."/>
            <person name="Larimer J."/>
            <person name="McCowan C."/>
            <person name="Murphy C."/>
            <person name="Pearson M."/>
            <person name="Poon T.W."/>
            <person name="Priest M."/>
            <person name="Roberts A."/>
            <person name="Saif S."/>
            <person name="Shea T."/>
            <person name="Sisk P."/>
            <person name="Sykes S."/>
            <person name="Wortman J."/>
            <person name="Nusbaum C."/>
            <person name="Birren B."/>
        </authorList>
    </citation>
    <scope>NUCLEOTIDE SEQUENCE [LARGE SCALE GENOMIC DNA]</scope>
    <source>
        <strain evidence="2">ATCC 38817</strain>
    </source>
</reference>
<name>A0A058ZER1_FONAL</name>
<dbReference type="GeneID" id="20525157"/>
<keyword evidence="3" id="KW-1185">Reference proteome</keyword>
<feature type="signal peptide" evidence="1">
    <location>
        <begin position="1"/>
        <end position="20"/>
    </location>
</feature>
<evidence type="ECO:0000313" key="3">
    <source>
        <dbReference type="Proteomes" id="UP000030693"/>
    </source>
</evidence>
<evidence type="ECO:0000256" key="1">
    <source>
        <dbReference type="SAM" id="SignalP"/>
    </source>
</evidence>
<organism evidence="2">
    <name type="scientific">Fonticula alba</name>
    <name type="common">Slime mold</name>
    <dbReference type="NCBI Taxonomy" id="691883"/>
    <lineage>
        <taxon>Eukaryota</taxon>
        <taxon>Rotosphaerida</taxon>
        <taxon>Fonticulaceae</taxon>
        <taxon>Fonticula</taxon>
    </lineage>
</organism>
<dbReference type="RefSeq" id="XP_009492560.1">
    <property type="nucleotide sequence ID" value="XM_009494285.1"/>
</dbReference>
<protein>
    <submittedName>
        <fullName evidence="2">Uncharacterized protein</fullName>
    </submittedName>
</protein>
<dbReference type="Proteomes" id="UP000030693">
    <property type="component" value="Unassembled WGS sequence"/>
</dbReference>
<sequence>MRAFVVAALLAVLAIGASRAAVEGVDITGAKFSVNPLTDCGTADMENIERHVSECNSSTLAVQCQESCFEWRYRHDVCTRLRVSNTSISLNQACTNFFNAEKTRCSSLVDSYVWTTDLNCEYGCPLNYNYVAGNNASNNSNSFNCSATASQVSPSWAPCQTYLANSNWNEYCTTTCIEAHYRHALCRVYSLFETNQAFCVNEIQAHITQCANFAAVSSLNANNYSCTRQYNPNVSLVGCGSGTPTPTPTPTPTVGPTPWPINSAAALSTSTTATAVVAGAAAAVAALAATL</sequence>